<dbReference type="RefSeq" id="WP_014440611.1">
    <property type="nucleotide sequence ID" value="NC_017093.1"/>
</dbReference>
<gene>
    <name evidence="1" type="ordered locus">AMIS_4910</name>
</gene>
<dbReference type="GO" id="GO:0047661">
    <property type="term" value="F:amino-acid racemase activity"/>
    <property type="evidence" value="ECO:0007669"/>
    <property type="project" value="InterPro"/>
</dbReference>
<proteinExistence type="predicted"/>
<dbReference type="OrthoDB" id="978447at2"/>
<dbReference type="eggNOG" id="COG4126">
    <property type="taxonomic scope" value="Bacteria"/>
</dbReference>
<reference evidence="1 2" key="1">
    <citation type="submission" date="2012-02" db="EMBL/GenBank/DDBJ databases">
        <title>Complete genome sequence of Actinoplanes missouriensis 431 (= NBRC 102363).</title>
        <authorList>
            <person name="Ohnishi Y."/>
            <person name="Ishikawa J."/>
            <person name="Sekine M."/>
            <person name="Hosoyama A."/>
            <person name="Harada T."/>
            <person name="Narita H."/>
            <person name="Hata T."/>
            <person name="Konno Y."/>
            <person name="Tutikane K."/>
            <person name="Fujita N."/>
            <person name="Horinouchi S."/>
            <person name="Hayakawa M."/>
        </authorList>
    </citation>
    <scope>NUCLEOTIDE SEQUENCE [LARGE SCALE GENOMIC DNA]</scope>
    <source>
        <strain evidence="2">ATCC 14538 / DSM 43046 / CBS 188.64 / JCM 3121 / NBRC 102363 / NCIMB 12654 / NRRL B-3342 / UNCC 431</strain>
    </source>
</reference>
<dbReference type="EMBL" id="AP012319">
    <property type="protein sequence ID" value="BAL85711.1"/>
    <property type="molecule type" value="Genomic_DNA"/>
</dbReference>
<organism evidence="1 2">
    <name type="scientific">Actinoplanes missouriensis (strain ATCC 14538 / DSM 43046 / CBS 188.64 / JCM 3121 / NBRC 102363 / NCIMB 12654 / NRRL B-3342 / UNCC 431)</name>
    <dbReference type="NCBI Taxonomy" id="512565"/>
    <lineage>
        <taxon>Bacteria</taxon>
        <taxon>Bacillati</taxon>
        <taxon>Actinomycetota</taxon>
        <taxon>Actinomycetes</taxon>
        <taxon>Micromonosporales</taxon>
        <taxon>Micromonosporaceae</taxon>
        <taxon>Actinoplanes</taxon>
    </lineage>
</organism>
<dbReference type="Proteomes" id="UP000007882">
    <property type="component" value="Chromosome"/>
</dbReference>
<name>I0GY74_ACTM4</name>
<dbReference type="Pfam" id="PF01177">
    <property type="entry name" value="Asp_Glu_race"/>
    <property type="match status" value="1"/>
</dbReference>
<protein>
    <recommendedName>
        <fullName evidence="3">Arylsulfatase</fullName>
    </recommendedName>
</protein>
<dbReference type="InterPro" id="IPR015942">
    <property type="entry name" value="Asp/Glu/hydantoin_racemase"/>
</dbReference>
<evidence type="ECO:0008006" key="3">
    <source>
        <dbReference type="Google" id="ProtNLM"/>
    </source>
</evidence>
<dbReference type="PATRIC" id="fig|512565.3.peg.494"/>
<dbReference type="KEGG" id="ams:AMIS_4910"/>
<accession>I0GY74</accession>
<keyword evidence="2" id="KW-1185">Reference proteome</keyword>
<sequence length="209" mass="21924">MPTIGFLHTADVHVATFEGLTAELAPGWTTHHLVDASLLADARVNGVTPEIAARVRDRLAELGSAGADVILCTCSTIGETAEDESESRRVLRVDRPMAEAAVAAGHRIAVVATVASTMEPTMALLRESAAHAGTTITLIPEPCLSSWRHFESGDHDRYFDEIADHVRAIAGTADVVVLAQASMSPAADRLTGLPVLTSPRTAVARATAG</sequence>
<evidence type="ECO:0000313" key="2">
    <source>
        <dbReference type="Proteomes" id="UP000007882"/>
    </source>
</evidence>
<dbReference type="HOGENOM" id="CLU_079356_1_0_11"/>
<dbReference type="AlphaFoldDB" id="I0GY74"/>
<evidence type="ECO:0000313" key="1">
    <source>
        <dbReference type="EMBL" id="BAL85711.1"/>
    </source>
</evidence>